<feature type="domain" description="HepT-like" evidence="1">
    <location>
        <begin position="48"/>
        <end position="150"/>
    </location>
</feature>
<dbReference type="Pfam" id="PF20797">
    <property type="entry name" value="HepT-like_2"/>
    <property type="match status" value="1"/>
</dbReference>
<evidence type="ECO:0000313" key="3">
    <source>
        <dbReference type="Proteomes" id="UP000179243"/>
    </source>
</evidence>
<evidence type="ECO:0000313" key="2">
    <source>
        <dbReference type="EMBL" id="OGK01491.1"/>
    </source>
</evidence>
<evidence type="ECO:0000259" key="1">
    <source>
        <dbReference type="Pfam" id="PF20797"/>
    </source>
</evidence>
<comment type="caution">
    <text evidence="2">The sequence shown here is derived from an EMBL/GenBank/DDBJ whole genome shotgun (WGS) entry which is preliminary data.</text>
</comment>
<dbReference type="Proteomes" id="UP000179243">
    <property type="component" value="Unassembled WGS sequence"/>
</dbReference>
<accession>A0A1F7F4C8</accession>
<gene>
    <name evidence="2" type="ORF">A2519_19420</name>
</gene>
<sequence length="153" mass="16948">MTLHELRSEVEAETADLRTVLSEIDQVLAEASVSGDSAAVRNGSAALVAQCYRGMENILKRIAKFQAKPIPSGADWHVALGMIYTVRDDNPDGFIQGSLLEKLTVMRRFRHVVHHGYGFKLHWGTIQVAAQEARGVVDLFVNAVNEYLNKLSE</sequence>
<organism evidence="2 3">
    <name type="scientific">Candidatus Raymondbacteria bacterium RIFOXYD12_FULL_49_13</name>
    <dbReference type="NCBI Taxonomy" id="1817890"/>
    <lineage>
        <taxon>Bacteria</taxon>
        <taxon>Raymondiibacteriota</taxon>
    </lineage>
</organism>
<proteinExistence type="predicted"/>
<dbReference type="InterPro" id="IPR048769">
    <property type="entry name" value="HepT-like_dom"/>
</dbReference>
<reference evidence="2 3" key="1">
    <citation type="journal article" date="2016" name="Nat. Commun.">
        <title>Thousands of microbial genomes shed light on interconnected biogeochemical processes in an aquifer system.</title>
        <authorList>
            <person name="Anantharaman K."/>
            <person name="Brown C.T."/>
            <person name="Hug L.A."/>
            <person name="Sharon I."/>
            <person name="Castelle C.J."/>
            <person name="Probst A.J."/>
            <person name="Thomas B.C."/>
            <person name="Singh A."/>
            <person name="Wilkins M.J."/>
            <person name="Karaoz U."/>
            <person name="Brodie E.L."/>
            <person name="Williams K.H."/>
            <person name="Hubbard S.S."/>
            <person name="Banfield J.F."/>
        </authorList>
    </citation>
    <scope>NUCLEOTIDE SEQUENCE [LARGE SCALE GENOMIC DNA]</scope>
</reference>
<dbReference type="EMBL" id="MFYX01000125">
    <property type="protein sequence ID" value="OGK01491.1"/>
    <property type="molecule type" value="Genomic_DNA"/>
</dbReference>
<dbReference type="AlphaFoldDB" id="A0A1F7F4C8"/>
<protein>
    <recommendedName>
        <fullName evidence="1">HepT-like domain-containing protein</fullName>
    </recommendedName>
</protein>
<name>A0A1F7F4C8_UNCRA</name>